<evidence type="ECO:0000256" key="10">
    <source>
        <dbReference type="ARBA" id="ARBA00022840"/>
    </source>
</evidence>
<keyword evidence="9" id="KW-0547">Nucleotide-binding</keyword>
<evidence type="ECO:0000256" key="7">
    <source>
        <dbReference type="ARBA" id="ARBA00022679"/>
    </source>
</evidence>
<comment type="cofactor">
    <cofactor evidence="1">
        <name>Mg(2+)</name>
        <dbReference type="ChEBI" id="CHEBI:18420"/>
    </cofactor>
</comment>
<dbReference type="CDD" id="cd18079">
    <property type="entry name" value="S-AdoMet_synt"/>
    <property type="match status" value="1"/>
</dbReference>
<dbReference type="InterPro" id="IPR022628">
    <property type="entry name" value="S-AdoMet_synt_N"/>
</dbReference>
<dbReference type="Pfam" id="PF00438">
    <property type="entry name" value="S-AdoMet_synt_N"/>
    <property type="match status" value="1"/>
</dbReference>
<dbReference type="Gene3D" id="3.30.300.10">
    <property type="match status" value="3"/>
</dbReference>
<dbReference type="Pfam" id="PF02772">
    <property type="entry name" value="S-AdoMet_synt_M"/>
    <property type="match status" value="1"/>
</dbReference>
<dbReference type="PANTHER" id="PTHR11964">
    <property type="entry name" value="S-ADENOSYLMETHIONINE SYNTHETASE"/>
    <property type="match status" value="1"/>
</dbReference>
<dbReference type="GO" id="GO:0006556">
    <property type="term" value="P:S-adenosylmethionine biosynthetic process"/>
    <property type="evidence" value="ECO:0007669"/>
    <property type="project" value="UniProtKB-UniRule"/>
</dbReference>
<evidence type="ECO:0000256" key="5">
    <source>
        <dbReference type="ARBA" id="ARBA00012828"/>
    </source>
</evidence>
<evidence type="ECO:0000256" key="14">
    <source>
        <dbReference type="RuleBase" id="RU004462"/>
    </source>
</evidence>
<evidence type="ECO:0000259" key="15">
    <source>
        <dbReference type="Pfam" id="PF00438"/>
    </source>
</evidence>
<dbReference type="OrthoDB" id="9801686at2"/>
<keyword evidence="12" id="KW-0630">Potassium</keyword>
<sequence>MQITSESVKVGHPDIVADSIAANIIAAILDEEKKIGLTVDNMPHCGIEVFLGKGLCIVGGEVATRIYVDIERCVRDTVLKLGYCDYELGLNGNSMGILNTIIPQSPDINIGTRADLGKYKEIGAGDQGIIYGFACDETPELLPLPYVLATKMMRVFEEAKNPVFAPDGKGQITVEYNDEGKPVRVATVLMSNAIDYRHVPEGFRNSIEPLAKQMAMNCFREWVDEQTDFLFNPTGEWQSVNSCSAADSGVTGRKLVVQLYGGYPGAQLGGGSIVNKTPEKVDCSAALGARYVAKNIVAAGLAGKCSIQLSYAIGIARPISIYVHTFGTGVISDNKIGTIVREYFDLSPRGMIERFNLLDGEKYRKLPKTLFLDDYPWEKTDMVDSLKKAADI</sequence>
<dbReference type="SUPFAM" id="SSF55973">
    <property type="entry name" value="S-adenosylmethionine synthetase"/>
    <property type="match status" value="3"/>
</dbReference>
<evidence type="ECO:0000256" key="1">
    <source>
        <dbReference type="ARBA" id="ARBA00001946"/>
    </source>
</evidence>
<feature type="domain" description="S-adenosylmethionine synthetase central" evidence="16">
    <location>
        <begin position="121"/>
        <end position="236"/>
    </location>
</feature>
<dbReference type="STRING" id="56780.SYN_00417"/>
<evidence type="ECO:0000313" key="18">
    <source>
        <dbReference type="EMBL" id="ABC77117.1"/>
    </source>
</evidence>
<evidence type="ECO:0000256" key="9">
    <source>
        <dbReference type="ARBA" id="ARBA00022741"/>
    </source>
</evidence>
<evidence type="ECO:0000256" key="8">
    <source>
        <dbReference type="ARBA" id="ARBA00022723"/>
    </source>
</evidence>
<keyword evidence="19" id="KW-1185">Reference proteome</keyword>
<protein>
    <recommendedName>
        <fullName evidence="5 13">Methionine adenosyltransferase</fullName>
        <ecNumber evidence="5 13">2.5.1.6</ecNumber>
    </recommendedName>
</protein>
<reference evidence="18 19" key="1">
    <citation type="journal article" date="2007" name="Proc. Natl. Acad. Sci. U.S.A.">
        <title>The genome of Syntrophus aciditrophicus: life at the thermodynamic limit of microbial growth.</title>
        <authorList>
            <person name="McInerney M.J."/>
            <person name="Rohlin L."/>
            <person name="Mouttaki H."/>
            <person name="Kim U."/>
            <person name="Krupp R.S."/>
            <person name="Rios-Hernandez L."/>
            <person name="Sieber J."/>
            <person name="Struchtemeyer C.G."/>
            <person name="Bhattacharyya A."/>
            <person name="Campbell J.W."/>
            <person name="Gunsalus R.P."/>
        </authorList>
    </citation>
    <scope>NUCLEOTIDE SEQUENCE [LARGE SCALE GENOMIC DNA]</scope>
    <source>
        <strain evidence="18 19">SB</strain>
    </source>
</reference>
<dbReference type="InterPro" id="IPR022631">
    <property type="entry name" value="ADOMET_SYNTHASE_CS"/>
</dbReference>
<dbReference type="RefSeq" id="WP_011417146.1">
    <property type="nucleotide sequence ID" value="NC_007759.1"/>
</dbReference>
<evidence type="ECO:0000259" key="17">
    <source>
        <dbReference type="Pfam" id="PF02773"/>
    </source>
</evidence>
<keyword evidence="8" id="KW-0479">Metal-binding</keyword>
<dbReference type="KEGG" id="sat:SYN_00417"/>
<dbReference type="GO" id="GO:0006730">
    <property type="term" value="P:one-carbon metabolic process"/>
    <property type="evidence" value="ECO:0007669"/>
    <property type="project" value="UniProtKB-KW"/>
</dbReference>
<keyword evidence="11" id="KW-0460">Magnesium</keyword>
<organism evidence="18 19">
    <name type="scientific">Syntrophus aciditrophicus (strain SB)</name>
    <dbReference type="NCBI Taxonomy" id="56780"/>
    <lineage>
        <taxon>Bacteria</taxon>
        <taxon>Pseudomonadati</taxon>
        <taxon>Thermodesulfobacteriota</taxon>
        <taxon>Syntrophia</taxon>
        <taxon>Syntrophales</taxon>
        <taxon>Syntrophaceae</taxon>
        <taxon>Syntrophus</taxon>
    </lineage>
</organism>
<evidence type="ECO:0000256" key="11">
    <source>
        <dbReference type="ARBA" id="ARBA00022842"/>
    </source>
</evidence>
<dbReference type="eggNOG" id="COG0192">
    <property type="taxonomic scope" value="Bacteria"/>
</dbReference>
<dbReference type="UniPathway" id="UPA00315">
    <property type="reaction ID" value="UER00080"/>
</dbReference>
<dbReference type="EMBL" id="CP000252">
    <property type="protein sequence ID" value="ABC77117.1"/>
    <property type="molecule type" value="Genomic_DNA"/>
</dbReference>
<comment type="similarity">
    <text evidence="4 14">Belongs to the AdoMet synthase family.</text>
</comment>
<dbReference type="GO" id="GO:0005524">
    <property type="term" value="F:ATP binding"/>
    <property type="evidence" value="ECO:0007669"/>
    <property type="project" value="UniProtKB-KW"/>
</dbReference>
<dbReference type="EC" id="2.5.1.6" evidence="5 13"/>
<keyword evidence="10" id="KW-0067">ATP-binding</keyword>
<dbReference type="InParanoid" id="Q2LSR0"/>
<comment type="pathway">
    <text evidence="3">Amino-acid biosynthesis; S-adenosyl-L-methionine biosynthesis; S-adenosyl-L-methionine from L-methionine: step 1/1.</text>
</comment>
<name>Q2LSR0_SYNAS</name>
<evidence type="ECO:0000256" key="4">
    <source>
        <dbReference type="ARBA" id="ARBA00009685"/>
    </source>
</evidence>
<dbReference type="HOGENOM" id="CLU_041802_1_1_7"/>
<dbReference type="GO" id="GO:0046872">
    <property type="term" value="F:metal ion binding"/>
    <property type="evidence" value="ECO:0007669"/>
    <property type="project" value="UniProtKB-KW"/>
</dbReference>
<keyword evidence="7 18" id="KW-0808">Transferase</keyword>
<evidence type="ECO:0000256" key="13">
    <source>
        <dbReference type="NCBIfam" id="TIGR01034"/>
    </source>
</evidence>
<evidence type="ECO:0000256" key="3">
    <source>
        <dbReference type="ARBA" id="ARBA00005224"/>
    </source>
</evidence>
<evidence type="ECO:0000256" key="2">
    <source>
        <dbReference type="ARBA" id="ARBA00001958"/>
    </source>
</evidence>
<evidence type="ECO:0000256" key="6">
    <source>
        <dbReference type="ARBA" id="ARBA00022563"/>
    </source>
</evidence>
<dbReference type="Proteomes" id="UP000001933">
    <property type="component" value="Chromosome"/>
</dbReference>
<dbReference type="GO" id="GO:0004478">
    <property type="term" value="F:methionine adenosyltransferase activity"/>
    <property type="evidence" value="ECO:0007669"/>
    <property type="project" value="UniProtKB-UniRule"/>
</dbReference>
<proteinExistence type="inferred from homology"/>
<dbReference type="PROSITE" id="PS00376">
    <property type="entry name" value="ADOMET_SYNTHASE_1"/>
    <property type="match status" value="1"/>
</dbReference>
<dbReference type="FunCoup" id="Q2LSR0">
    <property type="interactions" value="511"/>
</dbReference>
<dbReference type="InterPro" id="IPR022629">
    <property type="entry name" value="S-AdoMet_synt_central"/>
</dbReference>
<dbReference type="InterPro" id="IPR022630">
    <property type="entry name" value="S-AdoMet_synt_C"/>
</dbReference>
<dbReference type="AlphaFoldDB" id="Q2LSR0"/>
<feature type="domain" description="S-adenosylmethionine synthetase C-terminal" evidence="17">
    <location>
        <begin position="245"/>
        <end position="379"/>
    </location>
</feature>
<dbReference type="NCBIfam" id="TIGR01034">
    <property type="entry name" value="metK"/>
    <property type="match status" value="1"/>
</dbReference>
<feature type="domain" description="S-adenosylmethionine synthetase N-terminal" evidence="15">
    <location>
        <begin position="3"/>
        <end position="106"/>
    </location>
</feature>
<dbReference type="InterPro" id="IPR002133">
    <property type="entry name" value="S-AdoMet_synthetase"/>
</dbReference>
<comment type="cofactor">
    <cofactor evidence="2">
        <name>K(+)</name>
        <dbReference type="ChEBI" id="CHEBI:29103"/>
    </cofactor>
</comment>
<dbReference type="PIRSF" id="PIRSF000497">
    <property type="entry name" value="MAT"/>
    <property type="match status" value="1"/>
</dbReference>
<dbReference type="InterPro" id="IPR022636">
    <property type="entry name" value="S-AdoMet_synthetase_sfam"/>
</dbReference>
<evidence type="ECO:0000259" key="16">
    <source>
        <dbReference type="Pfam" id="PF02772"/>
    </source>
</evidence>
<keyword evidence="6" id="KW-0554">One-carbon metabolism</keyword>
<accession>Q2LSR0</accession>
<evidence type="ECO:0000313" key="19">
    <source>
        <dbReference type="Proteomes" id="UP000001933"/>
    </source>
</evidence>
<dbReference type="Pfam" id="PF02773">
    <property type="entry name" value="S-AdoMet_synt_C"/>
    <property type="match status" value="1"/>
</dbReference>
<gene>
    <name evidence="18" type="ORF">SYN_00417</name>
</gene>
<evidence type="ECO:0000256" key="12">
    <source>
        <dbReference type="ARBA" id="ARBA00022958"/>
    </source>
</evidence>